<reference evidence="1 2" key="1">
    <citation type="submission" date="2019-04" db="EMBL/GenBank/DDBJ databases">
        <title>An improved genome assembly and genetic linkage map for asparagus bean, Vigna unguiculata ssp. sesquipedialis.</title>
        <authorList>
            <person name="Xia Q."/>
            <person name="Zhang R."/>
            <person name="Dong Y."/>
        </authorList>
    </citation>
    <scope>NUCLEOTIDE SEQUENCE [LARGE SCALE GENOMIC DNA]</scope>
    <source>
        <tissue evidence="1">Leaf</tissue>
    </source>
</reference>
<accession>A0A4D6MRI0</accession>
<proteinExistence type="predicted"/>
<sequence length="202" mass="22303">MWQFSLSLSNEVPPSSFKVCAVHVYGLLCCCLVHGQDMQVVDGVDLLVTLCSDDGANLVFASTSPVNVVLGVWLQVHYMVSCVGYSVLQWKSDELVAFSSLLRYRCKGDAWVRTQVRCREMVPMAAQTTLNELAAAFSVAAGAMEVAQFKCVRVQCRWWQRQRFLLQLCGGSQWSTRCVVVERFRYGGVATLNAAGSMVVAA</sequence>
<dbReference type="AlphaFoldDB" id="A0A4D6MRI0"/>
<dbReference type="EMBL" id="CP039352">
    <property type="protein sequence ID" value="QCE04086.1"/>
    <property type="molecule type" value="Genomic_DNA"/>
</dbReference>
<name>A0A4D6MRI0_VIGUN</name>
<keyword evidence="2" id="KW-1185">Reference proteome</keyword>
<evidence type="ECO:0000313" key="1">
    <source>
        <dbReference type="EMBL" id="QCE04086.1"/>
    </source>
</evidence>
<organism evidence="1 2">
    <name type="scientific">Vigna unguiculata</name>
    <name type="common">Cowpea</name>
    <dbReference type="NCBI Taxonomy" id="3917"/>
    <lineage>
        <taxon>Eukaryota</taxon>
        <taxon>Viridiplantae</taxon>
        <taxon>Streptophyta</taxon>
        <taxon>Embryophyta</taxon>
        <taxon>Tracheophyta</taxon>
        <taxon>Spermatophyta</taxon>
        <taxon>Magnoliopsida</taxon>
        <taxon>eudicotyledons</taxon>
        <taxon>Gunneridae</taxon>
        <taxon>Pentapetalae</taxon>
        <taxon>rosids</taxon>
        <taxon>fabids</taxon>
        <taxon>Fabales</taxon>
        <taxon>Fabaceae</taxon>
        <taxon>Papilionoideae</taxon>
        <taxon>50 kb inversion clade</taxon>
        <taxon>NPAAA clade</taxon>
        <taxon>indigoferoid/millettioid clade</taxon>
        <taxon>Phaseoleae</taxon>
        <taxon>Vigna</taxon>
    </lineage>
</organism>
<protein>
    <submittedName>
        <fullName evidence="1">Uncharacterized protein</fullName>
    </submittedName>
</protein>
<dbReference type="Proteomes" id="UP000501690">
    <property type="component" value="Linkage Group LG8"/>
</dbReference>
<gene>
    <name evidence="1" type="ORF">DEO72_LG8g2119</name>
</gene>
<evidence type="ECO:0000313" key="2">
    <source>
        <dbReference type="Proteomes" id="UP000501690"/>
    </source>
</evidence>